<sequence length="569" mass="64386">MREAVIVMALVWSLLEHAPVVGAEDNSGTLKQIKQEIAQTNKKLDDTNKKLGEIQNEIIKSRKSKKRWYHIGQSSFEHWRESSEKFGGDISEEGKRLLSSLVPNSVVAWDFDLVFSCSFAPDSPSPNLTIEMPAGFELTGEKLLAAINGVEIDLKQSLRINWDKVIASAASVKLVSRSSYSDFRKKFLSERTGRSVYFCSEEFVKMFAARQVGNLLLAYFTNKLDDELKTMLQVAENELDTFVKWCERETLQLQRNTGKGLPRKLLGVFIDSVINRDFDSATEEMAGILNVNVEFHGFYKDTDLYTDYKVELGKINIPNAWLSAQINKMIDDLKSTIEIELNERNIPSNGRLSHLGFAVVVSPPEWRNSKFNKMIKVINRLNLGDLRGDVADQLNNELEGQINDLIKSKLRSFKGVSENRNILVSAIGDQLPEKYRKNLESISEGQEIFQGGQAAIQRLIKDVIGLDFFDDPVSSLLRRMPNNVKGLCAAFSSEDAFTSLDLAKFGMDEQLKEKVLNKIKLGNASSSDVDEMKYDLQKGVFTIKATIHCKHIWLLDDIPGEFRRFFVIN</sequence>
<dbReference type="KEGG" id="plon:Pla110_42230"/>
<dbReference type="EMBL" id="CP036281">
    <property type="protein sequence ID" value="QDU82466.1"/>
    <property type="molecule type" value="Genomic_DNA"/>
</dbReference>
<protein>
    <submittedName>
        <fullName evidence="2">Uncharacterized protein</fullName>
    </submittedName>
</protein>
<dbReference type="Proteomes" id="UP000317178">
    <property type="component" value="Chromosome"/>
</dbReference>
<name>A0A518CTC5_9PLAN</name>
<accession>A0A518CTC5</accession>
<evidence type="ECO:0000313" key="2">
    <source>
        <dbReference type="EMBL" id="QDU82466.1"/>
    </source>
</evidence>
<evidence type="ECO:0000256" key="1">
    <source>
        <dbReference type="SAM" id="Coils"/>
    </source>
</evidence>
<feature type="coiled-coil region" evidence="1">
    <location>
        <begin position="30"/>
        <end position="57"/>
    </location>
</feature>
<dbReference type="RefSeq" id="WP_144998702.1">
    <property type="nucleotide sequence ID" value="NZ_CP036281.1"/>
</dbReference>
<reference evidence="2 3" key="1">
    <citation type="submission" date="2019-02" db="EMBL/GenBank/DDBJ databases">
        <title>Deep-cultivation of Planctomycetes and their phenomic and genomic characterization uncovers novel biology.</title>
        <authorList>
            <person name="Wiegand S."/>
            <person name="Jogler M."/>
            <person name="Boedeker C."/>
            <person name="Pinto D."/>
            <person name="Vollmers J."/>
            <person name="Rivas-Marin E."/>
            <person name="Kohn T."/>
            <person name="Peeters S.H."/>
            <person name="Heuer A."/>
            <person name="Rast P."/>
            <person name="Oberbeckmann S."/>
            <person name="Bunk B."/>
            <person name="Jeske O."/>
            <person name="Meyerdierks A."/>
            <person name="Storesund J.E."/>
            <person name="Kallscheuer N."/>
            <person name="Luecker S."/>
            <person name="Lage O.M."/>
            <person name="Pohl T."/>
            <person name="Merkel B.J."/>
            <person name="Hornburger P."/>
            <person name="Mueller R.-W."/>
            <person name="Bruemmer F."/>
            <person name="Labrenz M."/>
            <person name="Spormann A.M."/>
            <person name="Op den Camp H."/>
            <person name="Overmann J."/>
            <person name="Amann R."/>
            <person name="Jetten M.S.M."/>
            <person name="Mascher T."/>
            <person name="Medema M.H."/>
            <person name="Devos D.P."/>
            <person name="Kaster A.-K."/>
            <person name="Ovreas L."/>
            <person name="Rohde M."/>
            <person name="Galperin M.Y."/>
            <person name="Jogler C."/>
        </authorList>
    </citation>
    <scope>NUCLEOTIDE SEQUENCE [LARGE SCALE GENOMIC DNA]</scope>
    <source>
        <strain evidence="2 3">Pla110</strain>
    </source>
</reference>
<organism evidence="2 3">
    <name type="scientific">Polystyrenella longa</name>
    <dbReference type="NCBI Taxonomy" id="2528007"/>
    <lineage>
        <taxon>Bacteria</taxon>
        <taxon>Pseudomonadati</taxon>
        <taxon>Planctomycetota</taxon>
        <taxon>Planctomycetia</taxon>
        <taxon>Planctomycetales</taxon>
        <taxon>Planctomycetaceae</taxon>
        <taxon>Polystyrenella</taxon>
    </lineage>
</organism>
<gene>
    <name evidence="2" type="ORF">Pla110_42230</name>
</gene>
<dbReference type="AlphaFoldDB" id="A0A518CTC5"/>
<keyword evidence="3" id="KW-1185">Reference proteome</keyword>
<keyword evidence="1" id="KW-0175">Coiled coil</keyword>
<evidence type="ECO:0000313" key="3">
    <source>
        <dbReference type="Proteomes" id="UP000317178"/>
    </source>
</evidence>
<proteinExistence type="predicted"/>